<evidence type="ECO:0000313" key="3">
    <source>
        <dbReference type="Proteomes" id="UP000503251"/>
    </source>
</evidence>
<evidence type="ECO:0000259" key="1">
    <source>
        <dbReference type="SMART" id="SM01007"/>
    </source>
</evidence>
<keyword evidence="3" id="KW-1185">Reference proteome</keyword>
<name>A0ABX6NKY1_9BACT</name>
<organism evidence="2 3">
    <name type="scientific">Oceanidesulfovibrio marinus</name>
    <dbReference type="NCBI Taxonomy" id="370038"/>
    <lineage>
        <taxon>Bacteria</taxon>
        <taxon>Pseudomonadati</taxon>
        <taxon>Thermodesulfobacteriota</taxon>
        <taxon>Desulfovibrionia</taxon>
        <taxon>Desulfovibrionales</taxon>
        <taxon>Desulfovibrionaceae</taxon>
        <taxon>Oceanidesulfovibrio</taxon>
    </lineage>
</organism>
<dbReference type="InterPro" id="IPR001303">
    <property type="entry name" value="Aldolase_II/adducin_N"/>
</dbReference>
<dbReference type="InterPro" id="IPR036409">
    <property type="entry name" value="Aldolase_II/adducin_N_sf"/>
</dbReference>
<proteinExistence type="predicted"/>
<evidence type="ECO:0000313" key="2">
    <source>
        <dbReference type="EMBL" id="QJT10280.1"/>
    </source>
</evidence>
<dbReference type="Gene3D" id="3.40.225.10">
    <property type="entry name" value="Class II aldolase/adducin N-terminal domain"/>
    <property type="match status" value="1"/>
</dbReference>
<gene>
    <name evidence="2" type="ORF">E8L03_15680</name>
</gene>
<protein>
    <recommendedName>
        <fullName evidence="1">Class II aldolase/adducin N-terminal domain-containing protein</fullName>
    </recommendedName>
</protein>
<dbReference type="Pfam" id="PF00596">
    <property type="entry name" value="Aldolase_II"/>
    <property type="match status" value="1"/>
</dbReference>
<dbReference type="SUPFAM" id="SSF53639">
    <property type="entry name" value="AraD/HMP-PK domain-like"/>
    <property type="match status" value="1"/>
</dbReference>
<accession>A0ABX6NKY1</accession>
<dbReference type="EMBL" id="CP039543">
    <property type="protein sequence ID" value="QJT10280.1"/>
    <property type="molecule type" value="Genomic_DNA"/>
</dbReference>
<dbReference type="Proteomes" id="UP000503251">
    <property type="component" value="Chromosome"/>
</dbReference>
<dbReference type="SMART" id="SM01007">
    <property type="entry name" value="Aldolase_II"/>
    <property type="match status" value="1"/>
</dbReference>
<sequence>MHNFLRMSKAAGGRFDLVQAGGGNSSFKPTPSTMLIKASGTSLSDMTTGSGYVEVFLPPLLELLEDQTLAQLERRERDQKVAQRLGAAMTTVDAPARPSIETLMHAMLGTYVLHTHPIAVTTVACHPSWRNILASSWPEAMLVPYCTPGLDLALAMRQAREAAAPKAHSTEVFFLQNHGLIVAGEKVEELQKITDRISFQLEAVAGLDLSLYRLAGRVAESITNLGGEPVICQVCRDKEILDIVARRPELLIKRPIFPDQLVYNGICATEVPDLDDTAPLQDYTERFGKTPCVVLHVGHVFLIAPNIRKCQDMESVLKAHLMALESLGPEAQCLCDEELAYLGDYELEKYRKKL</sequence>
<feature type="domain" description="Class II aldolase/adducin N-terminal" evidence="1">
    <location>
        <begin position="3"/>
        <end position="205"/>
    </location>
</feature>
<reference evidence="2 3" key="1">
    <citation type="submission" date="2019-04" db="EMBL/GenBank/DDBJ databases">
        <title>Isolation and culture of sulfate reducing bacteria from the cold seep of the South China Sea.</title>
        <authorList>
            <person name="Sun C."/>
            <person name="Liu R."/>
        </authorList>
    </citation>
    <scope>NUCLEOTIDE SEQUENCE [LARGE SCALE GENOMIC DNA]</scope>
    <source>
        <strain evidence="2 3">CS1</strain>
    </source>
</reference>